<organism evidence="2">
    <name type="scientific">marine sediment metagenome</name>
    <dbReference type="NCBI Taxonomy" id="412755"/>
    <lineage>
        <taxon>unclassified sequences</taxon>
        <taxon>metagenomes</taxon>
        <taxon>ecological metagenomes</taxon>
    </lineage>
</organism>
<reference evidence="2" key="1">
    <citation type="journal article" date="2014" name="Front. Microbiol.">
        <title>High frequency of phylogenetically diverse reductive dehalogenase-homologous genes in deep subseafloor sedimentary metagenomes.</title>
        <authorList>
            <person name="Kawai M."/>
            <person name="Futagami T."/>
            <person name="Toyoda A."/>
            <person name="Takaki Y."/>
            <person name="Nishi S."/>
            <person name="Hori S."/>
            <person name="Arai W."/>
            <person name="Tsubouchi T."/>
            <person name="Morono Y."/>
            <person name="Uchiyama I."/>
            <person name="Ito T."/>
            <person name="Fujiyama A."/>
            <person name="Inagaki F."/>
            <person name="Takami H."/>
        </authorList>
    </citation>
    <scope>NUCLEOTIDE SEQUENCE</scope>
    <source>
        <strain evidence="2">Expedition CK06-06</strain>
    </source>
</reference>
<accession>X0Y7K8</accession>
<dbReference type="Gene3D" id="3.90.25.10">
    <property type="entry name" value="UDP-galactose 4-epimerase, domain 1"/>
    <property type="match status" value="1"/>
</dbReference>
<sequence>MKVLITGGAGFIGRHLIEKLVELDYEPICFDLRETDLCESIVGDITDREAVFKAVEEVDAVLHLAAVANINHARKDPTQCVEANVVGTQILAEACVRHGVPLHFVSTCCVYGNTVEHPTNERTYCVPTEIYAVTKLLSEYMIKEYSNRWGLQYNVLRYGTVYGSEMRAALAVSIFINQALIGAPFTIDGSGEQTRCPIYIDD</sequence>
<evidence type="ECO:0000259" key="1">
    <source>
        <dbReference type="Pfam" id="PF01370"/>
    </source>
</evidence>
<evidence type="ECO:0000313" key="2">
    <source>
        <dbReference type="EMBL" id="GAG32866.1"/>
    </source>
</evidence>
<comment type="caution">
    <text evidence="2">The sequence shown here is derived from an EMBL/GenBank/DDBJ whole genome shotgun (WGS) entry which is preliminary data.</text>
</comment>
<dbReference type="Gene3D" id="3.40.50.720">
    <property type="entry name" value="NAD(P)-binding Rossmann-like Domain"/>
    <property type="match status" value="1"/>
</dbReference>
<protein>
    <recommendedName>
        <fullName evidence="1">NAD-dependent epimerase/dehydratase domain-containing protein</fullName>
    </recommendedName>
</protein>
<dbReference type="EMBL" id="BARS01044132">
    <property type="protein sequence ID" value="GAG32866.1"/>
    <property type="molecule type" value="Genomic_DNA"/>
</dbReference>
<dbReference type="InterPro" id="IPR050177">
    <property type="entry name" value="Lipid_A_modif_metabolic_enz"/>
</dbReference>
<feature type="domain" description="NAD-dependent epimerase/dehydratase" evidence="1">
    <location>
        <begin position="3"/>
        <end position="202"/>
    </location>
</feature>
<dbReference type="InterPro" id="IPR036291">
    <property type="entry name" value="NAD(P)-bd_dom_sf"/>
</dbReference>
<dbReference type="PANTHER" id="PTHR43245">
    <property type="entry name" value="BIFUNCTIONAL POLYMYXIN RESISTANCE PROTEIN ARNA"/>
    <property type="match status" value="1"/>
</dbReference>
<dbReference type="AlphaFoldDB" id="X0Y7K8"/>
<feature type="non-terminal residue" evidence="2">
    <location>
        <position position="202"/>
    </location>
</feature>
<dbReference type="SUPFAM" id="SSF51735">
    <property type="entry name" value="NAD(P)-binding Rossmann-fold domains"/>
    <property type="match status" value="1"/>
</dbReference>
<proteinExistence type="predicted"/>
<dbReference type="Pfam" id="PF01370">
    <property type="entry name" value="Epimerase"/>
    <property type="match status" value="1"/>
</dbReference>
<dbReference type="InterPro" id="IPR001509">
    <property type="entry name" value="Epimerase_deHydtase"/>
</dbReference>
<name>X0Y7K8_9ZZZZ</name>
<dbReference type="PANTHER" id="PTHR43245:SF13">
    <property type="entry name" value="UDP-D-APIOSE_UDP-D-XYLOSE SYNTHASE 2"/>
    <property type="match status" value="1"/>
</dbReference>
<gene>
    <name evidence="2" type="ORF">S01H1_66723</name>
</gene>